<dbReference type="InterPro" id="IPR012337">
    <property type="entry name" value="RNaseH-like_sf"/>
</dbReference>
<dbReference type="EMBL" id="BOOR01000034">
    <property type="protein sequence ID" value="GII56269.1"/>
    <property type="molecule type" value="Genomic_DNA"/>
</dbReference>
<evidence type="ECO:0000313" key="2">
    <source>
        <dbReference type="EMBL" id="GII56269.1"/>
    </source>
</evidence>
<proteinExistence type="predicted"/>
<evidence type="ECO:0000313" key="3">
    <source>
        <dbReference type="Proteomes" id="UP000605992"/>
    </source>
</evidence>
<dbReference type="InterPro" id="IPR001584">
    <property type="entry name" value="Integrase_cat-core"/>
</dbReference>
<reference evidence="2" key="1">
    <citation type="submission" date="2021-01" db="EMBL/GenBank/DDBJ databases">
        <title>Whole genome shotgun sequence of Planotetraspora thailandica NBRC 104271.</title>
        <authorList>
            <person name="Komaki H."/>
            <person name="Tamura T."/>
        </authorList>
    </citation>
    <scope>NUCLEOTIDE SEQUENCE</scope>
    <source>
        <strain evidence="2">NBRC 104271</strain>
    </source>
</reference>
<organism evidence="2 3">
    <name type="scientific">Planotetraspora thailandica</name>
    <dbReference type="NCBI Taxonomy" id="487172"/>
    <lineage>
        <taxon>Bacteria</taxon>
        <taxon>Bacillati</taxon>
        <taxon>Actinomycetota</taxon>
        <taxon>Actinomycetes</taxon>
        <taxon>Streptosporangiales</taxon>
        <taxon>Streptosporangiaceae</taxon>
        <taxon>Planotetraspora</taxon>
    </lineage>
</organism>
<dbReference type="Proteomes" id="UP000605992">
    <property type="component" value="Unassembled WGS sequence"/>
</dbReference>
<comment type="caution">
    <text evidence="2">The sequence shown here is derived from an EMBL/GenBank/DDBJ whole genome shotgun (WGS) entry which is preliminary data.</text>
</comment>
<dbReference type="SUPFAM" id="SSF53098">
    <property type="entry name" value="Ribonuclease H-like"/>
    <property type="match status" value="1"/>
</dbReference>
<feature type="domain" description="Integrase catalytic" evidence="1">
    <location>
        <begin position="44"/>
        <end position="71"/>
    </location>
</feature>
<sequence length="82" mass="9474">MSRRIRSAGFVGVDGRRDARGYTSATYGEEFYRMLEGVIIDDAEVFNDQLRKWEDYYNCHRPHGGLGGQTPYERLKHTTTQA</sequence>
<accession>A0A8J3XX70</accession>
<protein>
    <recommendedName>
        <fullName evidence="1">Integrase catalytic domain-containing protein</fullName>
    </recommendedName>
</protein>
<dbReference type="AlphaFoldDB" id="A0A8J3XX70"/>
<keyword evidence="3" id="KW-1185">Reference proteome</keyword>
<dbReference type="GO" id="GO:0015074">
    <property type="term" value="P:DNA integration"/>
    <property type="evidence" value="ECO:0007669"/>
    <property type="project" value="InterPro"/>
</dbReference>
<dbReference type="RefSeq" id="WP_203946415.1">
    <property type="nucleotide sequence ID" value="NZ_BOOR01000034.1"/>
</dbReference>
<evidence type="ECO:0000259" key="1">
    <source>
        <dbReference type="Pfam" id="PF13683"/>
    </source>
</evidence>
<dbReference type="Pfam" id="PF13683">
    <property type="entry name" value="rve_3"/>
    <property type="match status" value="1"/>
</dbReference>
<gene>
    <name evidence="2" type="ORF">Pth03_46580</name>
</gene>
<name>A0A8J3XX70_9ACTN</name>